<gene>
    <name evidence="2" type="ORF">J0S82_001633</name>
</gene>
<dbReference type="EMBL" id="JAGFMF010012069">
    <property type="protein sequence ID" value="KAG8508131.1"/>
    <property type="molecule type" value="Genomic_DNA"/>
</dbReference>
<evidence type="ECO:0000313" key="2">
    <source>
        <dbReference type="EMBL" id="KAG8508131.1"/>
    </source>
</evidence>
<keyword evidence="3" id="KW-1185">Reference proteome</keyword>
<sequence length="41" mass="4713">MASNKEEAHWFGKCWSTSMSSSKENKGWARGDGRREHNISE</sequence>
<reference evidence="2" key="1">
    <citation type="journal article" date="2021" name="Evol. Appl.">
        <title>The genome of the Pyrenean desman and the effects of bottlenecks and inbreeding on the genomic landscape of an endangered species.</title>
        <authorList>
            <person name="Escoda L."/>
            <person name="Castresana J."/>
        </authorList>
    </citation>
    <scope>NUCLEOTIDE SEQUENCE</scope>
    <source>
        <strain evidence="2">IBE-C5619</strain>
    </source>
</reference>
<comment type="caution">
    <text evidence="2">The sequence shown here is derived from an EMBL/GenBank/DDBJ whole genome shotgun (WGS) entry which is preliminary data.</text>
</comment>
<feature type="compositionally biased region" description="Basic and acidic residues" evidence="1">
    <location>
        <begin position="23"/>
        <end position="41"/>
    </location>
</feature>
<feature type="compositionally biased region" description="Basic and acidic residues" evidence="1">
    <location>
        <begin position="1"/>
        <end position="10"/>
    </location>
</feature>
<accession>A0A8J6DH76</accession>
<name>A0A8J6DH76_GALPY</name>
<protein>
    <submittedName>
        <fullName evidence="2">Uncharacterized protein</fullName>
    </submittedName>
</protein>
<proteinExistence type="predicted"/>
<dbReference type="AlphaFoldDB" id="A0A8J6DH76"/>
<dbReference type="Proteomes" id="UP000700334">
    <property type="component" value="Unassembled WGS sequence"/>
</dbReference>
<evidence type="ECO:0000313" key="3">
    <source>
        <dbReference type="Proteomes" id="UP000700334"/>
    </source>
</evidence>
<feature type="region of interest" description="Disordered" evidence="1">
    <location>
        <begin position="1"/>
        <end position="41"/>
    </location>
</feature>
<organism evidence="2 3">
    <name type="scientific">Galemys pyrenaicus</name>
    <name type="common">Iberian desman</name>
    <name type="synonym">Pyrenean desman</name>
    <dbReference type="NCBI Taxonomy" id="202257"/>
    <lineage>
        <taxon>Eukaryota</taxon>
        <taxon>Metazoa</taxon>
        <taxon>Chordata</taxon>
        <taxon>Craniata</taxon>
        <taxon>Vertebrata</taxon>
        <taxon>Euteleostomi</taxon>
        <taxon>Mammalia</taxon>
        <taxon>Eutheria</taxon>
        <taxon>Laurasiatheria</taxon>
        <taxon>Eulipotyphla</taxon>
        <taxon>Talpidae</taxon>
        <taxon>Galemys</taxon>
    </lineage>
</organism>
<evidence type="ECO:0000256" key="1">
    <source>
        <dbReference type="SAM" id="MobiDB-lite"/>
    </source>
</evidence>